<evidence type="ECO:0000256" key="1">
    <source>
        <dbReference type="ARBA" id="ARBA00007447"/>
    </source>
</evidence>
<dbReference type="PROSITE" id="PS51767">
    <property type="entry name" value="PEPTIDASE_A1"/>
    <property type="match status" value="1"/>
</dbReference>
<dbReference type="GO" id="GO:0004190">
    <property type="term" value="F:aspartic-type endopeptidase activity"/>
    <property type="evidence" value="ECO:0007669"/>
    <property type="project" value="InterPro"/>
</dbReference>
<dbReference type="AlphaFoldDB" id="A0AAV2C804"/>
<dbReference type="SUPFAM" id="SSF50630">
    <property type="entry name" value="Acid proteases"/>
    <property type="match status" value="1"/>
</dbReference>
<accession>A0AAV2C804</accession>
<feature type="domain" description="Peptidase A1" evidence="4">
    <location>
        <begin position="107"/>
        <end position="453"/>
    </location>
</feature>
<dbReference type="Pfam" id="PF14541">
    <property type="entry name" value="TAXi_C"/>
    <property type="match status" value="1"/>
</dbReference>
<dbReference type="FunFam" id="2.40.70.10:FF:000031">
    <property type="entry name" value="Aspartyl protease AED1"/>
    <property type="match status" value="1"/>
</dbReference>
<evidence type="ECO:0000256" key="2">
    <source>
        <dbReference type="PIRSR" id="PIRSR601461-1"/>
    </source>
</evidence>
<dbReference type="PANTHER" id="PTHR13683">
    <property type="entry name" value="ASPARTYL PROTEASES"/>
    <property type="match status" value="1"/>
</dbReference>
<keyword evidence="3" id="KW-0732">Signal</keyword>
<reference evidence="5 6" key="1">
    <citation type="submission" date="2024-04" db="EMBL/GenBank/DDBJ databases">
        <authorList>
            <person name="Fracassetti M."/>
        </authorList>
    </citation>
    <scope>NUCLEOTIDE SEQUENCE [LARGE SCALE GENOMIC DNA]</scope>
</reference>
<dbReference type="GO" id="GO:0006508">
    <property type="term" value="P:proteolysis"/>
    <property type="evidence" value="ECO:0007669"/>
    <property type="project" value="InterPro"/>
</dbReference>
<dbReference type="InterPro" id="IPR001461">
    <property type="entry name" value="Aspartic_peptidase_A1"/>
</dbReference>
<dbReference type="EMBL" id="OZ034813">
    <property type="protein sequence ID" value="CAL1352006.1"/>
    <property type="molecule type" value="Genomic_DNA"/>
</dbReference>
<evidence type="ECO:0000259" key="4">
    <source>
        <dbReference type="PROSITE" id="PS51767"/>
    </source>
</evidence>
<dbReference type="PANTHER" id="PTHR13683:SF809">
    <property type="entry name" value="PEPTIDASE A1 DOMAIN-CONTAINING PROTEIN"/>
    <property type="match status" value="1"/>
</dbReference>
<dbReference type="InterPro" id="IPR032861">
    <property type="entry name" value="TAXi_N"/>
</dbReference>
<dbReference type="InterPro" id="IPR032799">
    <property type="entry name" value="TAXi_C"/>
</dbReference>
<dbReference type="Gene3D" id="2.40.70.10">
    <property type="entry name" value="Acid Proteases"/>
    <property type="match status" value="2"/>
</dbReference>
<protein>
    <recommendedName>
        <fullName evidence="4">Peptidase A1 domain-containing protein</fullName>
    </recommendedName>
</protein>
<dbReference type="Proteomes" id="UP001497516">
    <property type="component" value="Chromosome 1"/>
</dbReference>
<comment type="similarity">
    <text evidence="1">Belongs to the peptidase A1 family.</text>
</comment>
<organism evidence="5 6">
    <name type="scientific">Linum trigynum</name>
    <dbReference type="NCBI Taxonomy" id="586398"/>
    <lineage>
        <taxon>Eukaryota</taxon>
        <taxon>Viridiplantae</taxon>
        <taxon>Streptophyta</taxon>
        <taxon>Embryophyta</taxon>
        <taxon>Tracheophyta</taxon>
        <taxon>Spermatophyta</taxon>
        <taxon>Magnoliopsida</taxon>
        <taxon>eudicotyledons</taxon>
        <taxon>Gunneridae</taxon>
        <taxon>Pentapetalae</taxon>
        <taxon>rosids</taxon>
        <taxon>fabids</taxon>
        <taxon>Malpighiales</taxon>
        <taxon>Linaceae</taxon>
        <taxon>Linum</taxon>
    </lineage>
</organism>
<proteinExistence type="inferred from homology"/>
<name>A0AAV2C804_9ROSI</name>
<feature type="signal peptide" evidence="3">
    <location>
        <begin position="1"/>
        <end position="27"/>
    </location>
</feature>
<evidence type="ECO:0000313" key="5">
    <source>
        <dbReference type="EMBL" id="CAL1352006.1"/>
    </source>
</evidence>
<gene>
    <name evidence="5" type="ORF">LTRI10_LOCUS5</name>
</gene>
<dbReference type="InterPro" id="IPR033121">
    <property type="entry name" value="PEPTIDASE_A1"/>
</dbReference>
<dbReference type="InterPro" id="IPR021109">
    <property type="entry name" value="Peptidase_aspartic_dom_sf"/>
</dbReference>
<dbReference type="Pfam" id="PF14543">
    <property type="entry name" value="TAXi_N"/>
    <property type="match status" value="1"/>
</dbReference>
<feature type="active site" evidence="2">
    <location>
        <position position="125"/>
    </location>
</feature>
<keyword evidence="6" id="KW-1185">Reference proteome</keyword>
<feature type="chain" id="PRO_5043751993" description="Peptidase A1 domain-containing protein" evidence="3">
    <location>
        <begin position="28"/>
        <end position="458"/>
    </location>
</feature>
<sequence length="458" mass="48216">MMRKHILLASLFITLRLLIPSPPSATASPLHKRNTDTRLEIFPQVHSWDHSPLAEILTRDQQRVESLRHRIVMGGNNKSQTPPLLPTNTGSSSIPLTSGLSIGSGNYYVKLGIGSPAKYHAMLMDTGSSLSWMQCKPCVIYCHSQADPVFDPSASSTYSKLSCATPECSSLKAATLNDPACEADSNACIYTASYGDASYSIGYLGKDVLNLSPAAGSGSGSQQRFTFGCGQDNQGLFGRAAGILGLARDKLSFLSQVASNGFSYCLPTATPAASSSGGGYLSLGSSALSSLPYKFTPMLTDPKNPSLYFLDLTAITVAGKPLPVSPDSYRVPTILDSGTVITRIPAAAYTALQAAVVKAVSGKFAQAPAYSILETCFKGKLSEMAAAVPRVGLVFRGGAGLDLLPRNLLVEVPEDGITCLGFTKSPTIAIIANRQQQTVNVAYDVANSRIGFAPGGCH</sequence>
<feature type="active site" evidence="2">
    <location>
        <position position="336"/>
    </location>
</feature>
<evidence type="ECO:0000256" key="3">
    <source>
        <dbReference type="SAM" id="SignalP"/>
    </source>
</evidence>
<evidence type="ECO:0000313" key="6">
    <source>
        <dbReference type="Proteomes" id="UP001497516"/>
    </source>
</evidence>